<evidence type="ECO:0000313" key="8">
    <source>
        <dbReference type="Proteomes" id="UP000231279"/>
    </source>
</evidence>
<evidence type="ECO:0000256" key="4">
    <source>
        <dbReference type="SAM" id="Phobius"/>
    </source>
</evidence>
<dbReference type="SMART" id="SM00837">
    <property type="entry name" value="DPBB_1"/>
    <property type="match status" value="1"/>
</dbReference>
<protein>
    <recommendedName>
        <fullName evidence="9">Expansin-like EG45 domain-containing protein</fullName>
    </recommendedName>
</protein>
<dbReference type="Gene3D" id="2.60.40.760">
    <property type="entry name" value="Expansin, cellulose-binding-like domain"/>
    <property type="match status" value="1"/>
</dbReference>
<dbReference type="PRINTS" id="PR01225">
    <property type="entry name" value="EXPANSNFAMLY"/>
</dbReference>
<comment type="caution">
    <text evidence="7">The sequence shown here is derived from an EMBL/GenBank/DDBJ whole genome shotgun (WGS) entry which is preliminary data.</text>
</comment>
<dbReference type="Gene3D" id="2.40.40.10">
    <property type="entry name" value="RlpA-like domain"/>
    <property type="match status" value="1"/>
</dbReference>
<evidence type="ECO:0000256" key="1">
    <source>
        <dbReference type="ARBA" id="ARBA00004613"/>
    </source>
</evidence>
<dbReference type="SUPFAM" id="SSF50685">
    <property type="entry name" value="Barwin-like endoglucanases"/>
    <property type="match status" value="1"/>
</dbReference>
<feature type="domain" description="Expansin-like EG45" evidence="5">
    <location>
        <begin position="63"/>
        <end position="170"/>
    </location>
</feature>
<dbReference type="Proteomes" id="UP000231279">
    <property type="component" value="Unassembled WGS sequence"/>
</dbReference>
<proteinExistence type="inferred from homology"/>
<dbReference type="InterPro" id="IPR007118">
    <property type="entry name" value="Expan_Lol_pI"/>
</dbReference>
<dbReference type="SUPFAM" id="SSF49590">
    <property type="entry name" value="PHL pollen allergen"/>
    <property type="match status" value="1"/>
</dbReference>
<evidence type="ECO:0000313" key="7">
    <source>
        <dbReference type="EMBL" id="PIN20976.1"/>
    </source>
</evidence>
<dbReference type="GO" id="GO:0005576">
    <property type="term" value="C:extracellular region"/>
    <property type="evidence" value="ECO:0007669"/>
    <property type="project" value="UniProtKB-SubCell"/>
</dbReference>
<dbReference type="InterPro" id="IPR009009">
    <property type="entry name" value="RlpA-like_DPBB"/>
</dbReference>
<dbReference type="PROSITE" id="PS50843">
    <property type="entry name" value="EXPANSIN_CBD"/>
    <property type="match status" value="1"/>
</dbReference>
<dbReference type="CDD" id="cd22275">
    <property type="entry name" value="DPBB_EXPB_N"/>
    <property type="match status" value="1"/>
</dbReference>
<dbReference type="InterPro" id="IPR007112">
    <property type="entry name" value="Expansin/allergen_DPBB_dom"/>
</dbReference>
<dbReference type="OrthoDB" id="406505at2759"/>
<sequence length="267" mass="28881">MKINISVLLNPSYSLVFVIIIAFLPNYCSCIKHETQNNSRVENRFSQAVATWYGDPNGAGSVGGACGYRFSVEKPPFSAMISAGNANLFQSGLGCGTCYEVKCTENSACSGIPVTVTITDECPCDSGNVHFDLSGVAFGAMAKPGKADVLRQAGTFNVEYRRVPCNYPNTTLAFDVDPGSNPNYFACVIKYLNGDGDLSSVELQTVNLNRDVWLPMQHSWGAIWKIDLASGVKAPFSIRLTTLQTKEVIVAENVIPADWEAGKSYES</sequence>
<organism evidence="7 8">
    <name type="scientific">Handroanthus impetiginosus</name>
    <dbReference type="NCBI Taxonomy" id="429701"/>
    <lineage>
        <taxon>Eukaryota</taxon>
        <taxon>Viridiplantae</taxon>
        <taxon>Streptophyta</taxon>
        <taxon>Embryophyta</taxon>
        <taxon>Tracheophyta</taxon>
        <taxon>Spermatophyta</taxon>
        <taxon>Magnoliopsida</taxon>
        <taxon>eudicotyledons</taxon>
        <taxon>Gunneridae</taxon>
        <taxon>Pentapetalae</taxon>
        <taxon>asterids</taxon>
        <taxon>lamiids</taxon>
        <taxon>Lamiales</taxon>
        <taxon>Bignoniaceae</taxon>
        <taxon>Crescentiina</taxon>
        <taxon>Tabebuia alliance</taxon>
        <taxon>Handroanthus</taxon>
    </lineage>
</organism>
<keyword evidence="4" id="KW-1133">Transmembrane helix</keyword>
<comment type="subcellular location">
    <subcellularLocation>
        <location evidence="1">Secreted</location>
    </subcellularLocation>
</comment>
<dbReference type="InterPro" id="IPR007117">
    <property type="entry name" value="Expansin_CBD"/>
</dbReference>
<dbReference type="Pfam" id="PF03330">
    <property type="entry name" value="DPBB_1"/>
    <property type="match status" value="1"/>
</dbReference>
<feature type="transmembrane region" description="Helical" evidence="4">
    <location>
        <begin position="7"/>
        <end position="27"/>
    </location>
</feature>
<dbReference type="InterPro" id="IPR036749">
    <property type="entry name" value="Expansin_CBD_sf"/>
</dbReference>
<evidence type="ECO:0000256" key="2">
    <source>
        <dbReference type="ARBA" id="ARBA00022525"/>
    </source>
</evidence>
<dbReference type="InterPro" id="IPR036908">
    <property type="entry name" value="RlpA-like_sf"/>
</dbReference>
<dbReference type="PANTHER" id="PTHR31692:SF57">
    <property type="entry name" value="EXPANSIN-B2"/>
    <property type="match status" value="1"/>
</dbReference>
<evidence type="ECO:0000259" key="6">
    <source>
        <dbReference type="PROSITE" id="PS50843"/>
    </source>
</evidence>
<gene>
    <name evidence="7" type="ORF">CDL12_06334</name>
</gene>
<dbReference type="PROSITE" id="PS50842">
    <property type="entry name" value="EXPANSIN_EG45"/>
    <property type="match status" value="1"/>
</dbReference>
<dbReference type="STRING" id="429701.A0A2G9HTX6"/>
<evidence type="ECO:0000256" key="3">
    <source>
        <dbReference type="RuleBase" id="RU003460"/>
    </source>
</evidence>
<dbReference type="PANTHER" id="PTHR31692">
    <property type="entry name" value="EXPANSIN-B3"/>
    <property type="match status" value="1"/>
</dbReference>
<evidence type="ECO:0000259" key="5">
    <source>
        <dbReference type="PROSITE" id="PS50842"/>
    </source>
</evidence>
<evidence type="ECO:0008006" key="9">
    <source>
        <dbReference type="Google" id="ProtNLM"/>
    </source>
</evidence>
<dbReference type="InterPro" id="IPR005795">
    <property type="entry name" value="LolPI"/>
</dbReference>
<accession>A0A2G9HTX6</accession>
<name>A0A2G9HTX6_9LAMI</name>
<dbReference type="Pfam" id="PF01357">
    <property type="entry name" value="Expansin_C"/>
    <property type="match status" value="1"/>
</dbReference>
<dbReference type="GO" id="GO:0009653">
    <property type="term" value="P:anatomical structure morphogenesis"/>
    <property type="evidence" value="ECO:0007669"/>
    <property type="project" value="UniProtKB-ARBA"/>
</dbReference>
<keyword evidence="4" id="KW-0472">Membrane</keyword>
<keyword evidence="2" id="KW-0964">Secreted</keyword>
<dbReference type="EMBL" id="NKXS01001033">
    <property type="protein sequence ID" value="PIN20976.1"/>
    <property type="molecule type" value="Genomic_DNA"/>
</dbReference>
<reference evidence="8" key="1">
    <citation type="journal article" date="2018" name="Gigascience">
        <title>Genome assembly of the Pink Ipe (Handroanthus impetiginosus, Bignoniaceae), a highly valued, ecologically keystone Neotropical timber forest tree.</title>
        <authorList>
            <person name="Silva-Junior O.B."/>
            <person name="Grattapaglia D."/>
            <person name="Novaes E."/>
            <person name="Collevatti R.G."/>
        </authorList>
    </citation>
    <scope>NUCLEOTIDE SEQUENCE [LARGE SCALE GENOMIC DNA]</scope>
    <source>
        <strain evidence="8">cv. UFG-1</strain>
    </source>
</reference>
<feature type="domain" description="Expansin-like CBD" evidence="6">
    <location>
        <begin position="183"/>
        <end position="267"/>
    </location>
</feature>
<keyword evidence="4" id="KW-0812">Transmembrane</keyword>
<comment type="similarity">
    <text evidence="3">Belongs to the expansin family.</text>
</comment>
<dbReference type="AlphaFoldDB" id="A0A2G9HTX6"/>
<keyword evidence="8" id="KW-1185">Reference proteome</keyword>
<dbReference type="PRINTS" id="PR00829">
    <property type="entry name" value="LOLP1ALLERGN"/>
</dbReference>